<sequence>MARTRAGSLIVGFVTLTGAALAHAGAPASLHGQVDDGQQPVAGARVELRELGRSAVTEGDGSYDFSDVDAGSYTLVVNAQSADGQPQPAVEQHVTLQPGQRVEQDMNVGGKGATTLQALKVTAQTTPAILARSIQQDAPNIVNVLPATEIQKLPDVNAAEAVRRMPGIALESDTGEGRFVNIRGLDADLNGTTFGGVRLPPTNVASPLSGGRAVAFDSIPAGLIGAITVTKTNTPDQDAEALGGTIEITPRQVPPQKDRFFDGEIGGGVESLRGSPIKDLMLSGGGRFGPGNAFSVIGTLAYFEDKRGVDDIEGAYADDQTNGTPDKVMNDFEQRYYNYHRRRLGYGAELDYQPDADNRWYARYFDAGYTETVNRQRLTYNMFQNGTGSASVDPAHPQGFIDPTVTFDKTLRDEKEQIDTRVVTLGGENDFHDFRVDYLAALAIGSYNKLFDYNSTFSTDAPSTVAYDNVSDPRFPRFSTLAGPDPLDPANYTLGGFQNSTEHAHDQEYSGAFNLTVPTRLFRGDDEALKFGVSGRLRDRHIGIASFNAGTPSLPLDQFIMGGPITFYDGHYQNGPNINADMLRNLFVGNPTLFPEKNPLADQQNAAQGASTASENVYALYGQYQFQPLDKLGILAGVRWERTAARYGANQIVLDANGNFVAAVPTSRGHGYGDFFPTVQARYEIRDNLIARASYSKTIARPGFNQITASTLIDPSADSVSQGNSDLKPTTSDNFDASLEYYLNDGGIASIGVFDKELSNYIVNKEEVGVSFPNNGLFAGFTGAAKVFTYGNINNAYARGVELNYQQKFGMLPGWLSGFGSGANYTYVDSSAELRPGDKELLPSTSQHTANLTLFYDLGGLDVNLGAYYVSKNIFGVGADPSTDIWSQPRFSLDLGASYALDSRMSLFFSAKNLTSTRMKFTEGPSNARPIQREFYDQSYTLGFRVKL</sequence>
<dbReference type="EMBL" id="JBHSNG010000022">
    <property type="protein sequence ID" value="MFC5582704.1"/>
    <property type="molecule type" value="Genomic_DNA"/>
</dbReference>
<dbReference type="PANTHER" id="PTHR40980">
    <property type="entry name" value="PLUG DOMAIN-CONTAINING PROTEIN"/>
    <property type="match status" value="1"/>
</dbReference>
<evidence type="ECO:0000256" key="2">
    <source>
        <dbReference type="ARBA" id="ARBA00022448"/>
    </source>
</evidence>
<evidence type="ECO:0000256" key="5">
    <source>
        <dbReference type="ARBA" id="ARBA00023077"/>
    </source>
</evidence>
<evidence type="ECO:0000256" key="8">
    <source>
        <dbReference type="PROSITE-ProRule" id="PRU01360"/>
    </source>
</evidence>
<dbReference type="Gene3D" id="2.40.170.20">
    <property type="entry name" value="TonB-dependent receptor, beta-barrel domain"/>
    <property type="match status" value="1"/>
</dbReference>
<dbReference type="Gene3D" id="2.60.40.1120">
    <property type="entry name" value="Carboxypeptidase-like, regulatory domain"/>
    <property type="match status" value="1"/>
</dbReference>
<feature type="chain" id="PRO_5046046240" evidence="10">
    <location>
        <begin position="25"/>
        <end position="948"/>
    </location>
</feature>
<evidence type="ECO:0000259" key="12">
    <source>
        <dbReference type="Pfam" id="PF07715"/>
    </source>
</evidence>
<dbReference type="InterPro" id="IPR000531">
    <property type="entry name" value="Beta-barrel_TonB"/>
</dbReference>
<keyword evidence="14" id="KW-1185">Reference proteome</keyword>
<evidence type="ECO:0000256" key="3">
    <source>
        <dbReference type="ARBA" id="ARBA00022452"/>
    </source>
</evidence>
<dbReference type="RefSeq" id="WP_377329040.1">
    <property type="nucleotide sequence ID" value="NZ_JBHSNG010000022.1"/>
</dbReference>
<keyword evidence="7 8" id="KW-0998">Cell outer membrane</keyword>
<evidence type="ECO:0000256" key="9">
    <source>
        <dbReference type="RuleBase" id="RU003357"/>
    </source>
</evidence>
<dbReference type="CDD" id="cd01347">
    <property type="entry name" value="ligand_gated_channel"/>
    <property type="match status" value="1"/>
</dbReference>
<dbReference type="Proteomes" id="UP001596111">
    <property type="component" value="Unassembled WGS sequence"/>
</dbReference>
<evidence type="ECO:0000313" key="13">
    <source>
        <dbReference type="EMBL" id="MFC5582704.1"/>
    </source>
</evidence>
<evidence type="ECO:0000256" key="1">
    <source>
        <dbReference type="ARBA" id="ARBA00004571"/>
    </source>
</evidence>
<keyword evidence="3 8" id="KW-1134">Transmembrane beta strand</keyword>
<gene>
    <name evidence="13" type="ORF">ACFPPB_16410</name>
</gene>
<keyword evidence="10" id="KW-0732">Signal</keyword>
<name>A0ABW0T2B9_9GAMM</name>
<keyword evidence="6 8" id="KW-0472">Membrane</keyword>
<dbReference type="InterPro" id="IPR010104">
    <property type="entry name" value="TonB_rcpt_bac"/>
</dbReference>
<dbReference type="InterPro" id="IPR013784">
    <property type="entry name" value="Carb-bd-like_fold"/>
</dbReference>
<reference evidence="14" key="1">
    <citation type="journal article" date="2019" name="Int. J. Syst. Evol. Microbiol.">
        <title>The Global Catalogue of Microorganisms (GCM) 10K type strain sequencing project: providing services to taxonomists for standard genome sequencing and annotation.</title>
        <authorList>
            <consortium name="The Broad Institute Genomics Platform"/>
            <consortium name="The Broad Institute Genome Sequencing Center for Infectious Disease"/>
            <person name="Wu L."/>
            <person name="Ma J."/>
        </authorList>
    </citation>
    <scope>NUCLEOTIDE SEQUENCE [LARGE SCALE GENOMIC DNA]</scope>
    <source>
        <strain evidence="14">CGMCC 1.13587</strain>
    </source>
</reference>
<dbReference type="Gene3D" id="2.170.130.10">
    <property type="entry name" value="TonB-dependent receptor, plug domain"/>
    <property type="match status" value="1"/>
</dbReference>
<evidence type="ECO:0000256" key="6">
    <source>
        <dbReference type="ARBA" id="ARBA00023136"/>
    </source>
</evidence>
<feature type="signal peptide" evidence="10">
    <location>
        <begin position="1"/>
        <end position="24"/>
    </location>
</feature>
<dbReference type="Pfam" id="PF07715">
    <property type="entry name" value="Plug"/>
    <property type="match status" value="1"/>
</dbReference>
<evidence type="ECO:0000256" key="7">
    <source>
        <dbReference type="ARBA" id="ARBA00023237"/>
    </source>
</evidence>
<comment type="subcellular location">
    <subcellularLocation>
        <location evidence="1 8">Cell outer membrane</location>
        <topology evidence="1 8">Multi-pass membrane protein</topology>
    </subcellularLocation>
</comment>
<comment type="similarity">
    <text evidence="8 9">Belongs to the TonB-dependent receptor family.</text>
</comment>
<protein>
    <submittedName>
        <fullName evidence="13">TonB-dependent receptor</fullName>
    </submittedName>
</protein>
<dbReference type="NCBIfam" id="TIGR01782">
    <property type="entry name" value="TonB-Xanth-Caul"/>
    <property type="match status" value="1"/>
</dbReference>
<evidence type="ECO:0000313" key="14">
    <source>
        <dbReference type="Proteomes" id="UP001596111"/>
    </source>
</evidence>
<dbReference type="InterPro" id="IPR036942">
    <property type="entry name" value="Beta-barrel_TonB_sf"/>
</dbReference>
<comment type="caution">
    <text evidence="13">The sequence shown here is derived from an EMBL/GenBank/DDBJ whole genome shotgun (WGS) entry which is preliminary data.</text>
</comment>
<accession>A0ABW0T2B9</accession>
<dbReference type="PROSITE" id="PS52016">
    <property type="entry name" value="TONB_DEPENDENT_REC_3"/>
    <property type="match status" value="1"/>
</dbReference>
<feature type="domain" description="TonB-dependent receptor-like beta-barrel" evidence="11">
    <location>
        <begin position="455"/>
        <end position="914"/>
    </location>
</feature>
<dbReference type="PANTHER" id="PTHR40980:SF4">
    <property type="entry name" value="TONB-DEPENDENT RECEPTOR-LIKE BETA-BARREL DOMAIN-CONTAINING PROTEIN"/>
    <property type="match status" value="1"/>
</dbReference>
<keyword evidence="2 8" id="KW-0813">Transport</keyword>
<feature type="domain" description="TonB-dependent receptor plug" evidence="12">
    <location>
        <begin position="135"/>
        <end position="245"/>
    </location>
</feature>
<dbReference type="SUPFAM" id="SSF49452">
    <property type="entry name" value="Starch-binding domain-like"/>
    <property type="match status" value="1"/>
</dbReference>
<proteinExistence type="inferred from homology"/>
<dbReference type="Pfam" id="PF13620">
    <property type="entry name" value="CarboxypepD_reg"/>
    <property type="match status" value="1"/>
</dbReference>
<evidence type="ECO:0000256" key="4">
    <source>
        <dbReference type="ARBA" id="ARBA00022692"/>
    </source>
</evidence>
<evidence type="ECO:0000256" key="10">
    <source>
        <dbReference type="SAM" id="SignalP"/>
    </source>
</evidence>
<dbReference type="SUPFAM" id="SSF56935">
    <property type="entry name" value="Porins"/>
    <property type="match status" value="1"/>
</dbReference>
<keyword evidence="5 9" id="KW-0798">TonB box</keyword>
<keyword evidence="13" id="KW-0675">Receptor</keyword>
<dbReference type="Pfam" id="PF00593">
    <property type="entry name" value="TonB_dep_Rec_b-barrel"/>
    <property type="match status" value="1"/>
</dbReference>
<keyword evidence="4 8" id="KW-0812">Transmembrane</keyword>
<dbReference type="InterPro" id="IPR037066">
    <property type="entry name" value="Plug_dom_sf"/>
</dbReference>
<dbReference type="InterPro" id="IPR039426">
    <property type="entry name" value="TonB-dep_rcpt-like"/>
</dbReference>
<organism evidence="13 14">
    <name type="scientific">Rhodanobacter terrae</name>
    <dbReference type="NCBI Taxonomy" id="418647"/>
    <lineage>
        <taxon>Bacteria</taxon>
        <taxon>Pseudomonadati</taxon>
        <taxon>Pseudomonadota</taxon>
        <taxon>Gammaproteobacteria</taxon>
        <taxon>Lysobacterales</taxon>
        <taxon>Rhodanobacteraceae</taxon>
        <taxon>Rhodanobacter</taxon>
    </lineage>
</organism>
<evidence type="ECO:0000259" key="11">
    <source>
        <dbReference type="Pfam" id="PF00593"/>
    </source>
</evidence>
<dbReference type="InterPro" id="IPR012910">
    <property type="entry name" value="Plug_dom"/>
</dbReference>